<gene>
    <name evidence="1" type="ORF">CPEL01642_LOCUS7447</name>
</gene>
<organism evidence="1">
    <name type="scientific">Coccolithus braarudii</name>
    <dbReference type="NCBI Taxonomy" id="221442"/>
    <lineage>
        <taxon>Eukaryota</taxon>
        <taxon>Haptista</taxon>
        <taxon>Haptophyta</taxon>
        <taxon>Prymnesiophyceae</taxon>
        <taxon>Coccolithales</taxon>
        <taxon>Coccolithaceae</taxon>
        <taxon>Coccolithus</taxon>
    </lineage>
</organism>
<dbReference type="AlphaFoldDB" id="A0A7S0PXK7"/>
<proteinExistence type="predicted"/>
<reference evidence="1" key="1">
    <citation type="submission" date="2021-01" db="EMBL/GenBank/DDBJ databases">
        <authorList>
            <person name="Corre E."/>
            <person name="Pelletier E."/>
            <person name="Niang G."/>
            <person name="Scheremetjew M."/>
            <person name="Finn R."/>
            <person name="Kale V."/>
            <person name="Holt S."/>
            <person name="Cochrane G."/>
            <person name="Meng A."/>
            <person name="Brown T."/>
            <person name="Cohen L."/>
        </authorList>
    </citation>
    <scope>NUCLEOTIDE SEQUENCE</scope>
    <source>
        <strain evidence="1">PLY182g</strain>
    </source>
</reference>
<accession>A0A7S0PXK7</accession>
<evidence type="ECO:0000313" key="1">
    <source>
        <dbReference type="EMBL" id="CAD8604112.1"/>
    </source>
</evidence>
<protein>
    <submittedName>
        <fullName evidence="1">Uncharacterized protein</fullName>
    </submittedName>
</protein>
<name>A0A7S0PXK7_9EUKA</name>
<dbReference type="EMBL" id="HBEY01015403">
    <property type="protein sequence ID" value="CAD8604112.1"/>
    <property type="molecule type" value="Transcribed_RNA"/>
</dbReference>
<sequence>MRVKLANRDAAKPMRGSQFVDILDQRALNAGQGTEGQGDGLLELTVANVVPIICAQKTTPQPPEGQDGQPPAPATATPRRYIVYWQELPEVDVFTLRQINMLRRATPKLPGLDAELICS</sequence>